<reference evidence="5" key="1">
    <citation type="submission" date="2012-12" db="EMBL/GenBank/DDBJ databases">
        <authorList>
            <person name="Hellsten U."/>
            <person name="Grimwood J."/>
            <person name="Chapman J.A."/>
            <person name="Shapiro H."/>
            <person name="Aerts A."/>
            <person name="Otillar R.P."/>
            <person name="Terry A.Y."/>
            <person name="Boore J.L."/>
            <person name="Simakov O."/>
            <person name="Marletaz F."/>
            <person name="Cho S.-J."/>
            <person name="Edsinger-Gonzales E."/>
            <person name="Havlak P."/>
            <person name="Kuo D.-H."/>
            <person name="Larsson T."/>
            <person name="Lv J."/>
            <person name="Arendt D."/>
            <person name="Savage R."/>
            <person name="Osoegawa K."/>
            <person name="de Jong P."/>
            <person name="Lindberg D.R."/>
            <person name="Seaver E.C."/>
            <person name="Weisblat D.A."/>
            <person name="Putnam N.H."/>
            <person name="Grigoriev I.V."/>
            <person name="Rokhsar D.S."/>
        </authorList>
    </citation>
    <scope>NUCLEOTIDE SEQUENCE</scope>
    <source>
        <strain evidence="5">I ESC-2004</strain>
    </source>
</reference>
<gene>
    <name evidence="3" type="ORF">CAPTEDRAFT_206604</name>
</gene>
<accession>R7T4S0</accession>
<evidence type="ECO:0000256" key="2">
    <source>
        <dbReference type="SAM" id="Phobius"/>
    </source>
</evidence>
<keyword evidence="2" id="KW-1133">Transmembrane helix</keyword>
<reference evidence="3 5" key="2">
    <citation type="journal article" date="2013" name="Nature">
        <title>Insights into bilaterian evolution from three spiralian genomes.</title>
        <authorList>
            <person name="Simakov O."/>
            <person name="Marletaz F."/>
            <person name="Cho S.J."/>
            <person name="Edsinger-Gonzales E."/>
            <person name="Havlak P."/>
            <person name="Hellsten U."/>
            <person name="Kuo D.H."/>
            <person name="Larsson T."/>
            <person name="Lv J."/>
            <person name="Arendt D."/>
            <person name="Savage R."/>
            <person name="Osoegawa K."/>
            <person name="de Jong P."/>
            <person name="Grimwood J."/>
            <person name="Chapman J.A."/>
            <person name="Shapiro H."/>
            <person name="Aerts A."/>
            <person name="Otillar R.P."/>
            <person name="Terry A.Y."/>
            <person name="Boore J.L."/>
            <person name="Grigoriev I.V."/>
            <person name="Lindberg D.R."/>
            <person name="Seaver E.C."/>
            <person name="Weisblat D.A."/>
            <person name="Putnam N.H."/>
            <person name="Rokhsar D.S."/>
        </authorList>
    </citation>
    <scope>NUCLEOTIDE SEQUENCE</scope>
    <source>
        <strain evidence="3 5">I ESC-2004</strain>
    </source>
</reference>
<protein>
    <submittedName>
        <fullName evidence="3 4">Uncharacterized protein</fullName>
    </submittedName>
</protein>
<evidence type="ECO:0000313" key="4">
    <source>
        <dbReference type="EnsemblMetazoa" id="CapteP206604"/>
    </source>
</evidence>
<keyword evidence="2" id="KW-0472">Membrane</keyword>
<dbReference type="EMBL" id="AMQN01015535">
    <property type="status" value="NOT_ANNOTATED_CDS"/>
    <property type="molecule type" value="Genomic_DNA"/>
</dbReference>
<evidence type="ECO:0000313" key="5">
    <source>
        <dbReference type="Proteomes" id="UP000014760"/>
    </source>
</evidence>
<dbReference type="EMBL" id="KB311996">
    <property type="protein sequence ID" value="ELT88082.1"/>
    <property type="molecule type" value="Genomic_DNA"/>
</dbReference>
<dbReference type="OrthoDB" id="6106829at2759"/>
<feature type="transmembrane region" description="Helical" evidence="2">
    <location>
        <begin position="15"/>
        <end position="41"/>
    </location>
</feature>
<keyword evidence="5" id="KW-1185">Reference proteome</keyword>
<sequence length="174" mass="19609">MADESGDLFNGNPKLALYVVLPIFFVLYGGACLGYCTYHIYLSCRTKIKQQYTRRLGVRHMITVFQPSQRRVLDFRSKTKNPRTKSPPPPFEEATASDVFRVQNDIEDCSERNCKTVEVEETNEEQQVVIDLQPEVAEIENNVANNAPNGELSEADNLDKMAECEITTVGGLTN</sequence>
<evidence type="ECO:0000313" key="3">
    <source>
        <dbReference type="EMBL" id="ELT88082.1"/>
    </source>
</evidence>
<dbReference type="Proteomes" id="UP000014760">
    <property type="component" value="Unassembled WGS sequence"/>
</dbReference>
<proteinExistence type="predicted"/>
<keyword evidence="2" id="KW-0812">Transmembrane</keyword>
<feature type="region of interest" description="Disordered" evidence="1">
    <location>
        <begin position="75"/>
        <end position="94"/>
    </location>
</feature>
<name>R7T4S0_CAPTE</name>
<dbReference type="EnsemblMetazoa" id="CapteT206604">
    <property type="protein sequence ID" value="CapteP206604"/>
    <property type="gene ID" value="CapteG206604"/>
</dbReference>
<organism evidence="3">
    <name type="scientific">Capitella teleta</name>
    <name type="common">Polychaete worm</name>
    <dbReference type="NCBI Taxonomy" id="283909"/>
    <lineage>
        <taxon>Eukaryota</taxon>
        <taxon>Metazoa</taxon>
        <taxon>Spiralia</taxon>
        <taxon>Lophotrochozoa</taxon>
        <taxon>Annelida</taxon>
        <taxon>Polychaeta</taxon>
        <taxon>Sedentaria</taxon>
        <taxon>Scolecida</taxon>
        <taxon>Capitellidae</taxon>
        <taxon>Capitella</taxon>
    </lineage>
</organism>
<dbReference type="AlphaFoldDB" id="R7T4S0"/>
<reference evidence="4" key="3">
    <citation type="submission" date="2015-06" db="UniProtKB">
        <authorList>
            <consortium name="EnsemblMetazoa"/>
        </authorList>
    </citation>
    <scope>IDENTIFICATION</scope>
</reference>
<dbReference type="HOGENOM" id="CLU_1541597_0_0_1"/>
<evidence type="ECO:0000256" key="1">
    <source>
        <dbReference type="SAM" id="MobiDB-lite"/>
    </source>
</evidence>